<accession>A0A0E3V5X0</accession>
<dbReference type="GO" id="GO:0016301">
    <property type="term" value="F:kinase activity"/>
    <property type="evidence" value="ECO:0007669"/>
    <property type="project" value="UniProtKB-KW"/>
</dbReference>
<dbReference type="AlphaFoldDB" id="A0A0E3V5X0"/>
<dbReference type="STRING" id="1379870.SD10_05965"/>
<dbReference type="Proteomes" id="UP000033054">
    <property type="component" value="Chromosome"/>
</dbReference>
<dbReference type="GO" id="GO:0003677">
    <property type="term" value="F:DNA binding"/>
    <property type="evidence" value="ECO:0007669"/>
    <property type="project" value="InterPro"/>
</dbReference>
<dbReference type="InterPro" id="IPR007492">
    <property type="entry name" value="LytTR_DNA-bd_dom"/>
</dbReference>
<proteinExistence type="predicted"/>
<protein>
    <submittedName>
        <fullName evidence="2">Histidine kinase</fullName>
    </submittedName>
</protein>
<dbReference type="HOGENOM" id="CLU_148702_0_0_10"/>
<evidence type="ECO:0000259" key="1">
    <source>
        <dbReference type="PROSITE" id="PS50930"/>
    </source>
</evidence>
<dbReference type="PANTHER" id="PTHR37299:SF1">
    <property type="entry name" value="STAGE 0 SPORULATION PROTEIN A HOMOLOG"/>
    <property type="match status" value="1"/>
</dbReference>
<sequence>MNAFVNDSLFDSMSRPFHNSVEKIADSTCLQKLLIPFYDRKRTVSVDEIVRLEGCGNYTNFFLKDGTKMLVSRTLKEYETLLDGQAFVRVHKSCIVNLGFVRKFFIKKEGELELTDGQQVKISRRRAQVFVDRIRDFRPIAVS</sequence>
<dbReference type="PATRIC" id="fig|1379870.5.peg.1293"/>
<dbReference type="Pfam" id="PF04397">
    <property type="entry name" value="LytTR"/>
    <property type="match status" value="1"/>
</dbReference>
<gene>
    <name evidence="2" type="ORF">SD10_05965</name>
</gene>
<dbReference type="InterPro" id="IPR046947">
    <property type="entry name" value="LytR-like"/>
</dbReference>
<dbReference type="PANTHER" id="PTHR37299">
    <property type="entry name" value="TRANSCRIPTIONAL REGULATOR-RELATED"/>
    <property type="match status" value="1"/>
</dbReference>
<feature type="domain" description="HTH LytTR-type" evidence="1">
    <location>
        <begin position="35"/>
        <end position="136"/>
    </location>
</feature>
<evidence type="ECO:0000313" key="2">
    <source>
        <dbReference type="EMBL" id="AKD54522.1"/>
    </source>
</evidence>
<name>A0A0E3V5X0_9BACT</name>
<reference evidence="2 3" key="1">
    <citation type="journal article" date="2014" name="Curr. Microbiol.">
        <title>Spirosoma radiotolerans sp. nov., a gamma-radiation-resistant bacterium isolated from gamma ray-irradiated soil.</title>
        <authorList>
            <person name="Lee J.J."/>
            <person name="Srinivasan S."/>
            <person name="Lim S."/>
            <person name="Joe M."/>
            <person name="Im S."/>
            <person name="Bae S.I."/>
            <person name="Park K.R."/>
            <person name="Han J.H."/>
            <person name="Park S.H."/>
            <person name="Joo B.M."/>
            <person name="Park S.J."/>
            <person name="Kim M.K."/>
        </authorList>
    </citation>
    <scope>NUCLEOTIDE SEQUENCE [LARGE SCALE GENOMIC DNA]</scope>
    <source>
        <strain evidence="2 3">DG5A</strain>
    </source>
</reference>
<keyword evidence="2" id="KW-0418">Kinase</keyword>
<keyword evidence="3" id="KW-1185">Reference proteome</keyword>
<dbReference type="EMBL" id="CP010429">
    <property type="protein sequence ID" value="AKD54522.1"/>
    <property type="molecule type" value="Genomic_DNA"/>
</dbReference>
<dbReference type="GO" id="GO:0000156">
    <property type="term" value="F:phosphorelay response regulator activity"/>
    <property type="evidence" value="ECO:0007669"/>
    <property type="project" value="InterPro"/>
</dbReference>
<dbReference type="RefSeq" id="WP_046376120.1">
    <property type="nucleotide sequence ID" value="NZ_CP010429.1"/>
</dbReference>
<dbReference type="KEGG" id="srd:SD10_05965"/>
<keyword evidence="2" id="KW-0808">Transferase</keyword>
<organism evidence="2 3">
    <name type="scientific">Spirosoma radiotolerans</name>
    <dbReference type="NCBI Taxonomy" id="1379870"/>
    <lineage>
        <taxon>Bacteria</taxon>
        <taxon>Pseudomonadati</taxon>
        <taxon>Bacteroidota</taxon>
        <taxon>Cytophagia</taxon>
        <taxon>Cytophagales</taxon>
        <taxon>Cytophagaceae</taxon>
        <taxon>Spirosoma</taxon>
    </lineage>
</organism>
<dbReference type="Gene3D" id="2.40.50.1020">
    <property type="entry name" value="LytTr DNA-binding domain"/>
    <property type="match status" value="1"/>
</dbReference>
<evidence type="ECO:0000313" key="3">
    <source>
        <dbReference type="Proteomes" id="UP000033054"/>
    </source>
</evidence>
<dbReference type="PROSITE" id="PS50930">
    <property type="entry name" value="HTH_LYTTR"/>
    <property type="match status" value="1"/>
</dbReference>
<dbReference type="OrthoDB" id="1116942at2"/>
<dbReference type="SMART" id="SM00850">
    <property type="entry name" value="LytTR"/>
    <property type="match status" value="1"/>
</dbReference>